<dbReference type="EMBL" id="JBHRZG010000011">
    <property type="protein sequence ID" value="MFC3833472.1"/>
    <property type="molecule type" value="Genomic_DNA"/>
</dbReference>
<dbReference type="RefSeq" id="WP_380102061.1">
    <property type="nucleotide sequence ID" value="NZ_JBHRZG010000011.1"/>
</dbReference>
<name>A0ABV7Z7S4_9DEIO</name>
<sequence length="142" mass="15449">MTTAPERPPVDSPARAAARWWADHLTRVAAQDNGDDSAVGGMVAAMMLLASSRAVHTPDDAARFEDALTDDVQACLITSPEVWISTEYGPDTLLCGAATQARVILEAFSVPIKTDMVITRDAVRVRHVYRSGSERQLWPLET</sequence>
<organism evidence="1 2">
    <name type="scientific">Deinococcus rufus</name>
    <dbReference type="NCBI Taxonomy" id="2136097"/>
    <lineage>
        <taxon>Bacteria</taxon>
        <taxon>Thermotogati</taxon>
        <taxon>Deinococcota</taxon>
        <taxon>Deinococci</taxon>
        <taxon>Deinococcales</taxon>
        <taxon>Deinococcaceae</taxon>
        <taxon>Deinococcus</taxon>
    </lineage>
</organism>
<comment type="caution">
    <text evidence="1">The sequence shown here is derived from an EMBL/GenBank/DDBJ whole genome shotgun (WGS) entry which is preliminary data.</text>
</comment>
<protein>
    <submittedName>
        <fullName evidence="1">Uncharacterized protein</fullName>
    </submittedName>
</protein>
<keyword evidence="2" id="KW-1185">Reference proteome</keyword>
<evidence type="ECO:0000313" key="1">
    <source>
        <dbReference type="EMBL" id="MFC3833472.1"/>
    </source>
</evidence>
<gene>
    <name evidence="1" type="ORF">ACFOSB_11450</name>
</gene>
<proteinExistence type="predicted"/>
<evidence type="ECO:0000313" key="2">
    <source>
        <dbReference type="Proteomes" id="UP001595803"/>
    </source>
</evidence>
<reference evidence="2" key="1">
    <citation type="journal article" date="2019" name="Int. J. Syst. Evol. Microbiol.">
        <title>The Global Catalogue of Microorganisms (GCM) 10K type strain sequencing project: providing services to taxonomists for standard genome sequencing and annotation.</title>
        <authorList>
            <consortium name="The Broad Institute Genomics Platform"/>
            <consortium name="The Broad Institute Genome Sequencing Center for Infectious Disease"/>
            <person name="Wu L."/>
            <person name="Ma J."/>
        </authorList>
    </citation>
    <scope>NUCLEOTIDE SEQUENCE [LARGE SCALE GENOMIC DNA]</scope>
    <source>
        <strain evidence="2">CCTCC AB 2017081</strain>
    </source>
</reference>
<accession>A0ABV7Z7S4</accession>
<dbReference type="Proteomes" id="UP001595803">
    <property type="component" value="Unassembled WGS sequence"/>
</dbReference>